<evidence type="ECO:0000313" key="4">
    <source>
        <dbReference type="Proteomes" id="UP000673975"/>
    </source>
</evidence>
<dbReference type="AlphaFoldDB" id="A0A8J7RQC0"/>
<feature type="chain" id="PRO_5035236765" evidence="1">
    <location>
        <begin position="27"/>
        <end position="321"/>
    </location>
</feature>
<accession>A0A8J7RQC0</accession>
<keyword evidence="1" id="KW-0732">Signal</keyword>
<dbReference type="Pfam" id="PF18962">
    <property type="entry name" value="Por_Secre_tail"/>
    <property type="match status" value="1"/>
</dbReference>
<evidence type="ECO:0000256" key="1">
    <source>
        <dbReference type="SAM" id="SignalP"/>
    </source>
</evidence>
<dbReference type="InterPro" id="IPR026444">
    <property type="entry name" value="Secre_tail"/>
</dbReference>
<evidence type="ECO:0000259" key="2">
    <source>
        <dbReference type="Pfam" id="PF18962"/>
    </source>
</evidence>
<evidence type="ECO:0000313" key="3">
    <source>
        <dbReference type="EMBL" id="MBP3191082.1"/>
    </source>
</evidence>
<feature type="signal peptide" evidence="1">
    <location>
        <begin position="1"/>
        <end position="26"/>
    </location>
</feature>
<protein>
    <submittedName>
        <fullName evidence="3">T9SS type A sorting domain-containing protein</fullName>
    </submittedName>
</protein>
<gene>
    <name evidence="3" type="ORF">NATSA_00250</name>
</gene>
<name>A0A8J7RQC0_9BACT</name>
<comment type="caution">
    <text evidence="3">The sequence shown here is derived from an EMBL/GenBank/DDBJ whole genome shotgun (WGS) entry which is preliminary data.</text>
</comment>
<reference evidence="3" key="1">
    <citation type="submission" date="2021-02" db="EMBL/GenBank/DDBJ databases">
        <title>Natronogracilivirga saccharolytica gen. nov. sp. nov. a new anaerobic, haloalkiliphilic carbohydrate-fermenting bacterium from soda lake and proposing of Cyclonatronumiaceae fam. nov. in the phylum Balneolaeota.</title>
        <authorList>
            <person name="Zhilina T.N."/>
            <person name="Sorokin D.Y."/>
            <person name="Zavarzina D.G."/>
            <person name="Toshchakov S.V."/>
            <person name="Kublanov I.V."/>
        </authorList>
    </citation>
    <scope>NUCLEOTIDE SEQUENCE</scope>
    <source>
        <strain evidence="3">Z-1702</strain>
    </source>
</reference>
<dbReference type="EMBL" id="JAFIDN010000001">
    <property type="protein sequence ID" value="MBP3191082.1"/>
    <property type="molecule type" value="Genomic_DNA"/>
</dbReference>
<dbReference type="NCBIfam" id="TIGR04183">
    <property type="entry name" value="Por_Secre_tail"/>
    <property type="match status" value="1"/>
</dbReference>
<dbReference type="Proteomes" id="UP000673975">
    <property type="component" value="Unassembled WGS sequence"/>
</dbReference>
<dbReference type="Gene3D" id="2.60.40.4070">
    <property type="match status" value="1"/>
</dbReference>
<keyword evidence="4" id="KW-1185">Reference proteome</keyword>
<sequence>MSKINTVLFKCLFIGLLIPMYMFSNAGAQVIPAPEEEEEFHLITFPYTFNMDDDFPWGERDADDTLQVTFMPFEGAALERIENPDKSGVNESDYVLQYERTDGGQPWAGFWYDLDEPMEVGEVQDYIFRAKVWSPREDVQITVKLEGDGFDTGDLHIPIPGGVSEEWVEAEWNLEELGVEEAPYFKVVLFVDFVDEDGEMLTPGGGPDHTFFLDDFQLVKVDDTSSELVGSEKPETLQLSQNYPNPFNPTTQIDFALPEASQVTLEVYNMLGQQVATLEDGHMSAGQHTVTFDASNLSSGVYIYRLQVGDKVLTRNLTLVK</sequence>
<proteinExistence type="predicted"/>
<feature type="domain" description="Secretion system C-terminal sorting" evidence="2">
    <location>
        <begin position="243"/>
        <end position="313"/>
    </location>
</feature>
<organism evidence="3 4">
    <name type="scientific">Natronogracilivirga saccharolytica</name>
    <dbReference type="NCBI Taxonomy" id="2812953"/>
    <lineage>
        <taxon>Bacteria</taxon>
        <taxon>Pseudomonadati</taxon>
        <taxon>Balneolota</taxon>
        <taxon>Balneolia</taxon>
        <taxon>Balneolales</taxon>
        <taxon>Cyclonatronaceae</taxon>
        <taxon>Natronogracilivirga</taxon>
    </lineage>
</organism>